<dbReference type="GO" id="GO:0080044">
    <property type="term" value="F:quercetin 7-O-glucosyltransferase activity"/>
    <property type="evidence" value="ECO:0007669"/>
    <property type="project" value="TreeGrafter"/>
</dbReference>
<keyword evidence="2 3" id="KW-0808">Transferase</keyword>
<proteinExistence type="inferred from homology"/>
<dbReference type="Pfam" id="PF00201">
    <property type="entry name" value="UDPGT"/>
    <property type="match status" value="1"/>
</dbReference>
<dbReference type="AlphaFoldDB" id="A0AAE1MMQ2"/>
<accession>A0AAE1MMQ2</accession>
<dbReference type="CDD" id="cd03784">
    <property type="entry name" value="GT1_Gtf-like"/>
    <property type="match status" value="1"/>
</dbReference>
<dbReference type="EC" id="2.4.1.-" evidence="4"/>
<dbReference type="PROSITE" id="PS00375">
    <property type="entry name" value="UDPGT"/>
    <property type="match status" value="1"/>
</dbReference>
<evidence type="ECO:0000313" key="6">
    <source>
        <dbReference type="Proteomes" id="UP001293593"/>
    </source>
</evidence>
<dbReference type="GO" id="GO:0080043">
    <property type="term" value="F:quercetin 3-O-glucosyltransferase activity"/>
    <property type="evidence" value="ECO:0007669"/>
    <property type="project" value="TreeGrafter"/>
</dbReference>
<keyword evidence="6" id="KW-1185">Reference proteome</keyword>
<dbReference type="Gene3D" id="3.40.50.2000">
    <property type="entry name" value="Glycogen Phosphorylase B"/>
    <property type="match status" value="2"/>
</dbReference>
<evidence type="ECO:0000256" key="2">
    <source>
        <dbReference type="ARBA" id="ARBA00022679"/>
    </source>
</evidence>
<dbReference type="PANTHER" id="PTHR11926:SF1545">
    <property type="entry name" value="GLYCOSYLTRANSFERASE"/>
    <property type="match status" value="1"/>
</dbReference>
<dbReference type="InterPro" id="IPR035595">
    <property type="entry name" value="UDP_glycos_trans_CS"/>
</dbReference>
<evidence type="ECO:0000313" key="5">
    <source>
        <dbReference type="EMBL" id="KAK4270070.1"/>
    </source>
</evidence>
<reference evidence="5" key="1">
    <citation type="submission" date="2023-10" db="EMBL/GenBank/DDBJ databases">
        <title>Chromosome-level genome of the transformable northern wattle, Acacia crassicarpa.</title>
        <authorList>
            <person name="Massaro I."/>
            <person name="Sinha N.R."/>
            <person name="Poethig S."/>
            <person name="Leichty A.R."/>
        </authorList>
    </citation>
    <scope>NUCLEOTIDE SEQUENCE</scope>
    <source>
        <strain evidence="5">Acra3RX</strain>
        <tissue evidence="5">Leaf</tissue>
    </source>
</reference>
<dbReference type="Proteomes" id="UP001293593">
    <property type="component" value="Unassembled WGS sequence"/>
</dbReference>
<organism evidence="5 6">
    <name type="scientific">Acacia crassicarpa</name>
    <name type="common">northern wattle</name>
    <dbReference type="NCBI Taxonomy" id="499986"/>
    <lineage>
        <taxon>Eukaryota</taxon>
        <taxon>Viridiplantae</taxon>
        <taxon>Streptophyta</taxon>
        <taxon>Embryophyta</taxon>
        <taxon>Tracheophyta</taxon>
        <taxon>Spermatophyta</taxon>
        <taxon>Magnoliopsida</taxon>
        <taxon>eudicotyledons</taxon>
        <taxon>Gunneridae</taxon>
        <taxon>Pentapetalae</taxon>
        <taxon>rosids</taxon>
        <taxon>fabids</taxon>
        <taxon>Fabales</taxon>
        <taxon>Fabaceae</taxon>
        <taxon>Caesalpinioideae</taxon>
        <taxon>mimosoid clade</taxon>
        <taxon>Acacieae</taxon>
        <taxon>Acacia</taxon>
    </lineage>
</organism>
<evidence type="ECO:0000256" key="4">
    <source>
        <dbReference type="RuleBase" id="RU362057"/>
    </source>
</evidence>
<dbReference type="FunFam" id="3.40.50.2000:FF:000019">
    <property type="entry name" value="Glycosyltransferase"/>
    <property type="match status" value="1"/>
</dbReference>
<dbReference type="PANTHER" id="PTHR11926">
    <property type="entry name" value="GLUCOSYL/GLUCURONOSYL TRANSFERASES"/>
    <property type="match status" value="1"/>
</dbReference>
<keyword evidence="3" id="KW-0328">Glycosyltransferase</keyword>
<dbReference type="InterPro" id="IPR002213">
    <property type="entry name" value="UDP_glucos_trans"/>
</dbReference>
<dbReference type="EMBL" id="JAWXYG010000006">
    <property type="protein sequence ID" value="KAK4270070.1"/>
    <property type="molecule type" value="Genomic_DNA"/>
</dbReference>
<protein>
    <recommendedName>
        <fullName evidence="4">Glycosyltransferase</fullName>
        <ecNumber evidence="4">2.4.1.-</ecNumber>
    </recommendedName>
</protein>
<dbReference type="SUPFAM" id="SSF53756">
    <property type="entry name" value="UDP-Glycosyltransferase/glycogen phosphorylase"/>
    <property type="match status" value="1"/>
</dbReference>
<evidence type="ECO:0000256" key="3">
    <source>
        <dbReference type="RuleBase" id="RU003718"/>
    </source>
</evidence>
<evidence type="ECO:0000256" key="1">
    <source>
        <dbReference type="ARBA" id="ARBA00009995"/>
    </source>
</evidence>
<sequence length="466" mass="52950">MESETKAARRVHCVVLAYPAQGHINPLLEFSKRLQHGGISITLVCTRFFCNKLQKLPDSNIAVETISDGFDNGGIDEAESQKINYYDRFREVGTQTLIELIEKLKRTGKPVDCIIYDSFLTWALEVSRKLGLLGVSFLTQNLAVDCIYEHVNKGKLQLPLVKDEIISLPAWLSSLEPWDMPSFLYEYEPGNAVLDLVVGQFSNIEKADWILCNSFYELEIEVADWMRKIWPNLRTIGPTIPYKFLNNNNDKLEDEEDYGFSVFRSSEECTKWLDNQPKQSVAFVSLGTLVSVSEEQMEELAMGLTDSGINFLWVVRESEEAKLPKDFPRKSLKGLVVSWCHQLKVLSHEAIGCFVTHCGWNSTLEALSLGVPTVAMPLWSDQRSNAKIIKDVWKIGVRSEFDEKGVVRREALKKSIWEIMKGERGIEVKSNAMKWKNLAAKAVNKGGSSWNNIEEFMDILSHLKVN</sequence>
<gene>
    <name evidence="5" type="ORF">QN277_023154</name>
</gene>
<comment type="similarity">
    <text evidence="1 3">Belongs to the UDP-glycosyltransferase family.</text>
</comment>
<name>A0AAE1MMQ2_9FABA</name>
<comment type="caution">
    <text evidence="5">The sequence shown here is derived from an EMBL/GenBank/DDBJ whole genome shotgun (WGS) entry which is preliminary data.</text>
</comment>